<feature type="transmembrane region" description="Helical" evidence="1">
    <location>
        <begin position="21"/>
        <end position="43"/>
    </location>
</feature>
<keyword evidence="1" id="KW-0812">Transmembrane</keyword>
<dbReference type="OrthoDB" id="1795989at2"/>
<feature type="transmembrane region" description="Helical" evidence="1">
    <location>
        <begin position="148"/>
        <end position="175"/>
    </location>
</feature>
<evidence type="ECO:0000256" key="1">
    <source>
        <dbReference type="SAM" id="Phobius"/>
    </source>
</evidence>
<keyword evidence="1" id="KW-0472">Membrane</keyword>
<accession>A0A5D4T536</accession>
<evidence type="ECO:0000313" key="2">
    <source>
        <dbReference type="EMBL" id="TYS70445.1"/>
    </source>
</evidence>
<name>A0A5D4T536_9BACI</name>
<organism evidence="2 3">
    <name type="scientific">Sutcliffiella horikoshii</name>
    <dbReference type="NCBI Taxonomy" id="79883"/>
    <lineage>
        <taxon>Bacteria</taxon>
        <taxon>Bacillati</taxon>
        <taxon>Bacillota</taxon>
        <taxon>Bacilli</taxon>
        <taxon>Bacillales</taxon>
        <taxon>Bacillaceae</taxon>
        <taxon>Sutcliffiella</taxon>
    </lineage>
</organism>
<evidence type="ECO:0000313" key="3">
    <source>
        <dbReference type="Proteomes" id="UP000322524"/>
    </source>
</evidence>
<reference evidence="2 3" key="1">
    <citation type="submission" date="2019-08" db="EMBL/GenBank/DDBJ databases">
        <title>Bacillus genomes from the desert of Cuatro Cienegas, Coahuila.</title>
        <authorList>
            <person name="Olmedo-Alvarez G."/>
        </authorList>
    </citation>
    <scope>NUCLEOTIDE SEQUENCE [LARGE SCALE GENOMIC DNA]</scope>
    <source>
        <strain evidence="2 3">CH28_1T</strain>
    </source>
</reference>
<feature type="transmembrane region" description="Helical" evidence="1">
    <location>
        <begin position="222"/>
        <end position="244"/>
    </location>
</feature>
<keyword evidence="1" id="KW-1133">Transmembrane helix</keyword>
<protein>
    <submittedName>
        <fullName evidence="2">Uncharacterized protein</fullName>
    </submittedName>
</protein>
<feature type="transmembrane region" description="Helical" evidence="1">
    <location>
        <begin position="104"/>
        <end position="128"/>
    </location>
</feature>
<dbReference type="AlphaFoldDB" id="A0A5D4T536"/>
<dbReference type="RefSeq" id="WP_148986349.1">
    <property type="nucleotide sequence ID" value="NZ_VTEV01000001.1"/>
</dbReference>
<dbReference type="EMBL" id="VTEV01000001">
    <property type="protein sequence ID" value="TYS70445.1"/>
    <property type="molecule type" value="Genomic_DNA"/>
</dbReference>
<feature type="transmembrane region" description="Helical" evidence="1">
    <location>
        <begin position="63"/>
        <end position="83"/>
    </location>
</feature>
<dbReference type="Proteomes" id="UP000322524">
    <property type="component" value="Unassembled WGS sequence"/>
</dbReference>
<proteinExistence type="predicted"/>
<sequence length="251" mass="27819">MKSLSKVSFDQVVKKQFLYKLSAYSGVFISLIILQVIAVLFSLNGVGNSSGGSELVRLNIHYYSANLIFVFTMLWVFIVSIIITSKAYRNDDFSFVTNRLSSDLSNVCFVVLVSTIGTITALMSKYLLQVIVLLLPKFDSLYHSPVSMNIGSFLVIGILTAFLYVLLCGAAGYFVGTLVRVSSLFKILVPVLFVGYLFFGGFISQVSGLANIVEFFYLESSFIVFVLKVLITVLVLFASSVAIFNRMEVRQ</sequence>
<comment type="caution">
    <text evidence="2">The sequence shown here is derived from an EMBL/GenBank/DDBJ whole genome shotgun (WGS) entry which is preliminary data.</text>
</comment>
<gene>
    <name evidence="2" type="ORF">FZC76_00675</name>
</gene>
<feature type="transmembrane region" description="Helical" evidence="1">
    <location>
        <begin position="187"/>
        <end position="210"/>
    </location>
</feature>